<dbReference type="ESTHER" id="9euro-a0a1v6uc89">
    <property type="family name" value="Thiohydrolase"/>
</dbReference>
<keyword evidence="4" id="KW-1185">Reference proteome</keyword>
<dbReference type="InterPro" id="IPR051411">
    <property type="entry name" value="Polyketide_trans_af380"/>
</dbReference>
<dbReference type="EMBL" id="MDDG01000012">
    <property type="protein sequence ID" value="OQE36076.1"/>
    <property type="molecule type" value="Genomic_DNA"/>
</dbReference>
<dbReference type="Proteomes" id="UP000191500">
    <property type="component" value="Unassembled WGS sequence"/>
</dbReference>
<dbReference type="AlphaFoldDB" id="A0A1V6UC89"/>
<evidence type="ECO:0000313" key="3">
    <source>
        <dbReference type="EMBL" id="OQE36076.1"/>
    </source>
</evidence>
<evidence type="ECO:0000256" key="1">
    <source>
        <dbReference type="ARBA" id="ARBA00029464"/>
    </source>
</evidence>
<dbReference type="Gene3D" id="3.40.50.1820">
    <property type="entry name" value="alpha/beta hydrolase"/>
    <property type="match status" value="1"/>
</dbReference>
<protein>
    <recommendedName>
        <fullName evidence="2">AB hydrolase-1 domain-containing protein</fullName>
    </recommendedName>
</protein>
<dbReference type="InterPro" id="IPR029058">
    <property type="entry name" value="AB_hydrolase_fold"/>
</dbReference>
<dbReference type="Pfam" id="PF12697">
    <property type="entry name" value="Abhydrolase_6"/>
    <property type="match status" value="1"/>
</dbReference>
<gene>
    <name evidence="3" type="ORF">PENCOP_c012G00031</name>
</gene>
<evidence type="ECO:0000259" key="2">
    <source>
        <dbReference type="Pfam" id="PF12697"/>
    </source>
</evidence>
<feature type="domain" description="AB hydrolase-1" evidence="2">
    <location>
        <begin position="37"/>
        <end position="282"/>
    </location>
</feature>
<dbReference type="GO" id="GO:0017000">
    <property type="term" value="P:antibiotic biosynthetic process"/>
    <property type="evidence" value="ECO:0007669"/>
    <property type="project" value="UniProtKB-ARBA"/>
</dbReference>
<proteinExistence type="inferred from homology"/>
<organism evidence="3 4">
    <name type="scientific">Penicillium coprophilum</name>
    <dbReference type="NCBI Taxonomy" id="36646"/>
    <lineage>
        <taxon>Eukaryota</taxon>
        <taxon>Fungi</taxon>
        <taxon>Dikarya</taxon>
        <taxon>Ascomycota</taxon>
        <taxon>Pezizomycotina</taxon>
        <taxon>Eurotiomycetes</taxon>
        <taxon>Eurotiomycetidae</taxon>
        <taxon>Eurotiales</taxon>
        <taxon>Aspergillaceae</taxon>
        <taxon>Penicillium</taxon>
    </lineage>
</organism>
<dbReference type="PANTHER" id="PTHR47751">
    <property type="entry name" value="SUPERFAMILY HYDROLASE, PUTATIVE (AFU_ORTHOLOGUE AFUA_2G16580)-RELATED"/>
    <property type="match status" value="1"/>
</dbReference>
<accession>A0A1V6UC89</accession>
<name>A0A1V6UC89_9EURO</name>
<dbReference type="PANTHER" id="PTHR47751:SF2">
    <property type="entry name" value="DLTD N-TERMINAL DOMAIN PROTEIN (AFU_ORTHOLOGUE AFUA_8G00380)-RELATED"/>
    <property type="match status" value="1"/>
</dbReference>
<dbReference type="SUPFAM" id="SSF53474">
    <property type="entry name" value="alpha/beta-Hydrolases"/>
    <property type="match status" value="1"/>
</dbReference>
<reference evidence="4" key="1">
    <citation type="journal article" date="2017" name="Nat. Microbiol.">
        <title>Global analysis of biosynthetic gene clusters reveals vast potential of secondary metabolite production in Penicillium species.</title>
        <authorList>
            <person name="Nielsen J.C."/>
            <person name="Grijseels S."/>
            <person name="Prigent S."/>
            <person name="Ji B."/>
            <person name="Dainat J."/>
            <person name="Nielsen K.F."/>
            <person name="Frisvad J.C."/>
            <person name="Workman M."/>
            <person name="Nielsen J."/>
        </authorList>
    </citation>
    <scope>NUCLEOTIDE SEQUENCE [LARGE SCALE GENOMIC DNA]</scope>
    <source>
        <strain evidence="4">IBT 31321</strain>
    </source>
</reference>
<dbReference type="InterPro" id="IPR000073">
    <property type="entry name" value="AB_hydrolase_1"/>
</dbReference>
<dbReference type="GO" id="GO:0072330">
    <property type="term" value="P:monocarboxylic acid biosynthetic process"/>
    <property type="evidence" value="ECO:0007669"/>
    <property type="project" value="UniProtKB-ARBA"/>
</dbReference>
<sequence length="307" mass="33597">MDSVSLPRQQVVQFRTIDGISLEGWFFEVNGPAPAVIMSHGFNCVKEMSLEDTARTFQSVGYNVLIYDARSVGGSGGLPRNQINPHQMVEDVSDVITYVGSLPSVDSRRIMLWGMSFGATISGIAASIDRRVVAVLMVCPIFSMVRPDRRKAAFAQLIRDRQSQLYGNEPFTLQPFNSKGENPIGFAGSGGPGGKEGYNLMKAAADRGHPNFRDRVTLQSYHKMALFRPKELLEALEDVPVMMMIPELDDISPAEDQEAAFKGISAPKRLHWAKGAGHMSILTGEGSGAILQAMLNFFDDALKGKVE</sequence>
<comment type="similarity">
    <text evidence="1">Belongs to the polyketide transferase af380 family.</text>
</comment>
<comment type="caution">
    <text evidence="3">The sequence shown here is derived from an EMBL/GenBank/DDBJ whole genome shotgun (WGS) entry which is preliminary data.</text>
</comment>
<dbReference type="Gene3D" id="1.10.10.800">
    <property type="match status" value="1"/>
</dbReference>
<evidence type="ECO:0000313" key="4">
    <source>
        <dbReference type="Proteomes" id="UP000191500"/>
    </source>
</evidence>